<protein>
    <submittedName>
        <fullName evidence="7">Glycoprotein 130-like</fullName>
    </submittedName>
</protein>
<dbReference type="FunFam" id="3.30.470.30:FF:000040">
    <property type="entry name" value="mRNA-capping enzyme"/>
    <property type="match status" value="1"/>
</dbReference>
<dbReference type="Gene3D" id="2.60.40.10">
    <property type="entry name" value="Immunoglobulins"/>
    <property type="match status" value="5"/>
</dbReference>
<feature type="region of interest" description="Disordered" evidence="3">
    <location>
        <begin position="976"/>
        <end position="1022"/>
    </location>
</feature>
<dbReference type="InterPro" id="IPR036116">
    <property type="entry name" value="FN3_sf"/>
</dbReference>
<dbReference type="InterPro" id="IPR051029">
    <property type="entry name" value="mRNA_Capping_Enz/RNA_Phosphat"/>
</dbReference>
<dbReference type="Proteomes" id="UP000246464">
    <property type="component" value="Chromosome 20"/>
</dbReference>
<dbReference type="SUPFAM" id="SSF52799">
    <property type="entry name" value="(Phosphotyrosine protein) phosphatases II"/>
    <property type="match status" value="1"/>
</dbReference>
<evidence type="ECO:0000256" key="3">
    <source>
        <dbReference type="SAM" id="MobiDB-lite"/>
    </source>
</evidence>
<dbReference type="InterPro" id="IPR000340">
    <property type="entry name" value="Dual-sp_phosphatase_cat-dom"/>
</dbReference>
<dbReference type="GO" id="GO:0004721">
    <property type="term" value="F:phosphoprotein phosphatase activity"/>
    <property type="evidence" value="ECO:0007669"/>
    <property type="project" value="UniProtKB-KW"/>
</dbReference>
<accession>A0A2U9CWI8</accession>
<feature type="region of interest" description="Disordered" evidence="3">
    <location>
        <begin position="700"/>
        <end position="743"/>
    </location>
</feature>
<dbReference type="InterPro" id="IPR020422">
    <property type="entry name" value="TYR_PHOSPHATASE_DUAL_dom"/>
</dbReference>
<dbReference type="Gene3D" id="3.30.1490.430">
    <property type="match status" value="1"/>
</dbReference>
<dbReference type="Pfam" id="PF00782">
    <property type="entry name" value="DSPc"/>
    <property type="match status" value="1"/>
</dbReference>
<dbReference type="STRING" id="52904.ENSSMAP00000002922"/>
<evidence type="ECO:0000259" key="4">
    <source>
        <dbReference type="PROSITE" id="PS50054"/>
    </source>
</evidence>
<evidence type="ECO:0000259" key="6">
    <source>
        <dbReference type="PROSITE" id="PS50853"/>
    </source>
</evidence>
<keyword evidence="8" id="KW-1185">Reference proteome</keyword>
<dbReference type="EMBL" id="CP026262">
    <property type="protein sequence ID" value="AWP20269.1"/>
    <property type="molecule type" value="Genomic_DNA"/>
</dbReference>
<dbReference type="InterPro" id="IPR000387">
    <property type="entry name" value="Tyr_Pase_dom"/>
</dbReference>
<evidence type="ECO:0000313" key="7">
    <source>
        <dbReference type="EMBL" id="AWP20269.1"/>
    </source>
</evidence>
<keyword evidence="2" id="KW-0904">Protein phosphatase</keyword>
<dbReference type="InterPro" id="IPR029021">
    <property type="entry name" value="Prot-tyrosine_phosphatase-like"/>
</dbReference>
<reference evidence="7 8" key="1">
    <citation type="submission" date="2017-12" db="EMBL/GenBank/DDBJ databases">
        <title>Integrating genomic resources of turbot (Scophthalmus maximus) in depth evaluation of genetic and physical mapping variation across individuals.</title>
        <authorList>
            <person name="Martinez P."/>
        </authorList>
    </citation>
    <scope>NUCLEOTIDE SEQUENCE [LARGE SCALE GENOMIC DNA]</scope>
</reference>
<dbReference type="InterPro" id="IPR016130">
    <property type="entry name" value="Tyr_Pase_AS"/>
</dbReference>
<dbReference type="Gene3D" id="3.30.470.30">
    <property type="entry name" value="DNA ligase/mRNA capping enzyme"/>
    <property type="match status" value="1"/>
</dbReference>
<dbReference type="CDD" id="cd00063">
    <property type="entry name" value="FN3"/>
    <property type="match status" value="1"/>
</dbReference>
<dbReference type="InterPro" id="IPR013783">
    <property type="entry name" value="Ig-like_fold"/>
</dbReference>
<dbReference type="Pfam" id="PF00041">
    <property type="entry name" value="fn3"/>
    <property type="match status" value="1"/>
</dbReference>
<dbReference type="PROSITE" id="PS50853">
    <property type="entry name" value="FN3"/>
    <property type="match status" value="2"/>
</dbReference>
<feature type="domain" description="Tyrosine-protein phosphatase" evidence="4">
    <location>
        <begin position="821"/>
        <end position="979"/>
    </location>
</feature>
<feature type="compositionally biased region" description="Acidic residues" evidence="3">
    <location>
        <begin position="989"/>
        <end position="1002"/>
    </location>
</feature>
<dbReference type="PANTHER" id="PTHR10367:SF17">
    <property type="entry name" value="MRNA-CAPPING ENZYME"/>
    <property type="match status" value="1"/>
</dbReference>
<dbReference type="GO" id="GO:0006370">
    <property type="term" value="P:7-methylguanosine mRNA capping"/>
    <property type="evidence" value="ECO:0007669"/>
    <property type="project" value="InterPro"/>
</dbReference>
<dbReference type="CDD" id="cd17664">
    <property type="entry name" value="Mce1_N"/>
    <property type="match status" value="1"/>
</dbReference>
<evidence type="ECO:0000256" key="2">
    <source>
        <dbReference type="ARBA" id="ARBA00022912"/>
    </source>
</evidence>
<dbReference type="AlphaFoldDB" id="A0A2U9CWI8"/>
<keyword evidence="1" id="KW-0378">Hydrolase</keyword>
<feature type="domain" description="Fibronectin type-III" evidence="6">
    <location>
        <begin position="197"/>
        <end position="291"/>
    </location>
</feature>
<dbReference type="SUPFAM" id="SSF49265">
    <property type="entry name" value="Fibronectin type III"/>
    <property type="match status" value="3"/>
</dbReference>
<dbReference type="FunFam" id="3.90.190.10:FF:000040">
    <property type="entry name" value="mRNA-capping enzyme"/>
    <property type="match status" value="1"/>
</dbReference>
<dbReference type="InterPro" id="IPR003961">
    <property type="entry name" value="FN3_dom"/>
</dbReference>
<dbReference type="InterPro" id="IPR001339">
    <property type="entry name" value="mRNA_cap_enzyme_adenylation"/>
</dbReference>
<organism evidence="7 8">
    <name type="scientific">Scophthalmus maximus</name>
    <name type="common">Turbot</name>
    <name type="synonym">Psetta maxima</name>
    <dbReference type="NCBI Taxonomy" id="52904"/>
    <lineage>
        <taxon>Eukaryota</taxon>
        <taxon>Metazoa</taxon>
        <taxon>Chordata</taxon>
        <taxon>Craniata</taxon>
        <taxon>Vertebrata</taxon>
        <taxon>Euteleostomi</taxon>
        <taxon>Actinopterygii</taxon>
        <taxon>Neopterygii</taxon>
        <taxon>Teleostei</taxon>
        <taxon>Neoteleostei</taxon>
        <taxon>Acanthomorphata</taxon>
        <taxon>Carangaria</taxon>
        <taxon>Pleuronectiformes</taxon>
        <taxon>Pleuronectoidei</taxon>
        <taxon>Scophthalmidae</taxon>
        <taxon>Scophthalmus</taxon>
    </lineage>
</organism>
<dbReference type="PROSITE" id="PS00383">
    <property type="entry name" value="TYR_PHOSPHATASE_1"/>
    <property type="match status" value="1"/>
</dbReference>
<feature type="compositionally biased region" description="Low complexity" evidence="3">
    <location>
        <begin position="1004"/>
        <end position="1019"/>
    </location>
</feature>
<dbReference type="GO" id="GO:0005524">
    <property type="term" value="F:ATP binding"/>
    <property type="evidence" value="ECO:0007669"/>
    <property type="project" value="InterPro"/>
</dbReference>
<evidence type="ECO:0000313" key="8">
    <source>
        <dbReference type="Proteomes" id="UP000246464"/>
    </source>
</evidence>
<proteinExistence type="predicted"/>
<dbReference type="PROSITE" id="PS50054">
    <property type="entry name" value="TYR_PHOSPHATASE_DUAL"/>
    <property type="match status" value="1"/>
</dbReference>
<dbReference type="SMART" id="SM00060">
    <property type="entry name" value="FN3"/>
    <property type="match status" value="3"/>
</dbReference>
<dbReference type="SUPFAM" id="SSF56091">
    <property type="entry name" value="DNA ligase/mRNA capping enzyme, catalytic domain"/>
    <property type="match status" value="1"/>
</dbReference>
<gene>
    <name evidence="7" type="ORF">SMAX5B_000137</name>
</gene>
<dbReference type="Pfam" id="PF01331">
    <property type="entry name" value="mRNA_cap_enzyme"/>
    <property type="match status" value="1"/>
</dbReference>
<dbReference type="CDD" id="cd07895">
    <property type="entry name" value="Adenylation_mRNA_capping"/>
    <property type="match status" value="1"/>
</dbReference>
<dbReference type="Gene3D" id="3.90.190.10">
    <property type="entry name" value="Protein tyrosine phosphatase superfamily"/>
    <property type="match status" value="1"/>
</dbReference>
<feature type="domain" description="Fibronectin type-III" evidence="6">
    <location>
        <begin position="480"/>
        <end position="574"/>
    </location>
</feature>
<dbReference type="PROSITE" id="PS50056">
    <property type="entry name" value="TYR_PHOSPHATASE_2"/>
    <property type="match status" value="1"/>
</dbReference>
<name>A0A2U9CWI8_SCOMX</name>
<evidence type="ECO:0000256" key="1">
    <source>
        <dbReference type="ARBA" id="ARBA00022801"/>
    </source>
</evidence>
<sequence length="1256" mass="140828">MPCQRANSCDVFPKDQFIEAGSDAEVVCLTSCVRGKVFWTLDSRRVDESQSIAVNSSHTVLYLRNVTRHRAALQCHSAELQQILGGTIIRTYTKPSKISCVLHYGNPPMEGVPQLFTCNWRHQINTSLVINYTVLVSSSKVSQSEICNSQETKCTQDIHLSDKIHLAINFNVTVRAKTTAWEALSDPQEFAPHNILQIIPPTVRVTVSSNNLSIEWKVTTLCRRKQCHCQVKYSKTVSNGTLEVLLNKTSNKIEIVKVESCTNYTVSVRCARANAPWSNWSQGRTVLTELNKSDVKLRLWRDVAKPDRNGVRKVRAMWMGIPSTCQGTFTYAIKPIPYKEQVTGINYTDTLCSNSTCDVHVSQDAHRIHLTVYHDETWIAEDSVYVPATGESLPRVTGVRTSAVGGVVLINWKAPAQPVRVYVIDWTHDGNRYYWKESGYTNTSLFDLEKKQYNITVTPLFDDKTGRGWRSLPICPRAGDPENVTIVGVQANDKGATVSWTTKSQEDCSGAVTNYTIFYGSQEGPALNVTVNSTQRQVFLKDLNPDSQYSIYVQAIAATGTTKSSERLFKTKRFDPRLITVLSVSGSVAIILVLSLGLCCAIQWKKFREKQVPNPGLSSLALWRLPGHQKRMCPFQAFSNPSESLCDRVYTEEMQITPTPTPATGCDVNSAGDQTEEYTDPAQALAADVQNDTTVELVKTQVPGESTVLLSSDDGPSSPYRSQSSVETPYPRESKPYKRVLGKQQEKTVPVTVYVTLNMFEQSQGREGERQSTEPGQFAPIRFTAPAHPFSSGPLNMSHTGPPPRWRNCPRRGQPVAAKFLPMKTMLGPRYDDQVAEECRFHPDMLFNFLKSLKVKMGLLVDLTNTTRFYDRNDIEKEGITYVKLPCKGHGECPSKEMTAKFIRLCEHFIEKNPTELIGVHCTHGFNRTGFLICAYLVEKMDWSVEAAVAAFTQSRAPGIYKGDYLKELFRRYGDEEDAPPAPALPEWCFEDGDDGEVDDDGNAVGPESGPSSSGSAAPGRRKKEKLKLGAVFLEGITVKGVTQITTQPKLGEIQRMCQEMAEWDRSGFPGAQPVSMDRQNLRFLEQNPYKVSWKADGTRYMMLINGKNEVFMIDRDNSIFHIANLEFPARKTPRVHLSNTLLDGEMIIDKVNGQPVPRYLIYDIIKFSGQPVGQCDFNIRLLCIEKEIISPRMEKMKIGQIDKTKEPFSVRNKPFFDIHASRKLVEGSFTSQVSHEVDGLIFQPCGVLFTVFYQK</sequence>
<evidence type="ECO:0000259" key="5">
    <source>
        <dbReference type="PROSITE" id="PS50056"/>
    </source>
</evidence>
<dbReference type="GO" id="GO:0004484">
    <property type="term" value="F:mRNA guanylyltransferase activity"/>
    <property type="evidence" value="ECO:0007669"/>
    <property type="project" value="InterPro"/>
</dbReference>
<dbReference type="PANTHER" id="PTHR10367">
    <property type="entry name" value="MRNA-CAPPING ENZYME"/>
    <property type="match status" value="1"/>
</dbReference>
<feature type="region of interest" description="Disordered" evidence="3">
    <location>
        <begin position="657"/>
        <end position="676"/>
    </location>
</feature>
<feature type="domain" description="Tyrosine specific protein phosphatases" evidence="5">
    <location>
        <begin position="900"/>
        <end position="967"/>
    </location>
</feature>